<dbReference type="GeneTree" id="ENSGT00940000155553"/>
<protein>
    <recommendedName>
        <fullName evidence="2">Phosphatidylinositol 3-kinase regulatory subunit alpha</fullName>
    </recommendedName>
    <alternativeName>
        <fullName evidence="9">Phosphatidylinositol 3-kinase 85 kDa regulatory subunit alpha</fullName>
    </alternativeName>
</protein>
<dbReference type="CDD" id="cd12924">
    <property type="entry name" value="iSH2_PIK3R1"/>
    <property type="match status" value="1"/>
</dbReference>
<dbReference type="GO" id="GO:0046935">
    <property type="term" value="F:1-phosphatidylinositol-3-kinase regulator activity"/>
    <property type="evidence" value="ECO:0007669"/>
    <property type="project" value="TreeGrafter"/>
</dbReference>
<accession>A0A667XSN1</accession>
<evidence type="ECO:0000259" key="15">
    <source>
        <dbReference type="PROSITE" id="PS50002"/>
    </source>
</evidence>
<evidence type="ECO:0000256" key="1">
    <source>
        <dbReference type="ARBA" id="ARBA00009442"/>
    </source>
</evidence>
<feature type="transmembrane region" description="Helical" evidence="13">
    <location>
        <begin position="152"/>
        <end position="172"/>
    </location>
</feature>
<feature type="domain" description="SH3" evidence="15">
    <location>
        <begin position="3"/>
        <end position="79"/>
    </location>
</feature>
<evidence type="ECO:0000256" key="2">
    <source>
        <dbReference type="ARBA" id="ARBA00013911"/>
    </source>
</evidence>
<dbReference type="SMART" id="SM00324">
    <property type="entry name" value="RhoGAP"/>
    <property type="match status" value="1"/>
</dbReference>
<evidence type="ECO:0000256" key="7">
    <source>
        <dbReference type="ARBA" id="ARBA00022999"/>
    </source>
</evidence>
<dbReference type="FunFam" id="1.10.287.1490:FF:000001">
    <property type="entry name" value="Putative phosphatidylinositol 3-kinase regulatory subunit alpha"/>
    <property type="match status" value="1"/>
</dbReference>
<dbReference type="SUPFAM" id="SSF55550">
    <property type="entry name" value="SH2 domain"/>
    <property type="match status" value="2"/>
</dbReference>
<dbReference type="PROSITE" id="PS50001">
    <property type="entry name" value="SH2"/>
    <property type="match status" value="2"/>
</dbReference>
<keyword evidence="7 10" id="KW-0727">SH2 domain</keyword>
<evidence type="ECO:0000256" key="9">
    <source>
        <dbReference type="ARBA" id="ARBA00031433"/>
    </source>
</evidence>
<evidence type="ECO:0000256" key="8">
    <source>
        <dbReference type="ARBA" id="ARBA00023288"/>
    </source>
</evidence>
<dbReference type="PRINTS" id="PR00401">
    <property type="entry name" value="SH2DOMAIN"/>
</dbReference>
<keyword evidence="4" id="KW-0343">GTPase activation</keyword>
<dbReference type="Gene3D" id="3.30.505.10">
    <property type="entry name" value="SH2 domain"/>
    <property type="match status" value="2"/>
</dbReference>
<dbReference type="GO" id="GO:0005942">
    <property type="term" value="C:phosphatidylinositol 3-kinase complex"/>
    <property type="evidence" value="ECO:0007669"/>
    <property type="project" value="TreeGrafter"/>
</dbReference>
<dbReference type="Pfam" id="PF00620">
    <property type="entry name" value="RhoGAP"/>
    <property type="match status" value="1"/>
</dbReference>
<dbReference type="InterPro" id="IPR036028">
    <property type="entry name" value="SH3-like_dom_sf"/>
</dbReference>
<reference evidence="16" key="2">
    <citation type="submission" date="2025-08" db="UniProtKB">
        <authorList>
            <consortium name="Ensembl"/>
        </authorList>
    </citation>
    <scope>IDENTIFICATION</scope>
</reference>
<evidence type="ECO:0000256" key="11">
    <source>
        <dbReference type="PROSITE-ProRule" id="PRU00192"/>
    </source>
</evidence>
<dbReference type="SUPFAM" id="SSF48350">
    <property type="entry name" value="GTPase activation domain, GAP"/>
    <property type="match status" value="1"/>
</dbReference>
<reference evidence="16" key="1">
    <citation type="submission" date="2019-06" db="EMBL/GenBank/DDBJ databases">
        <authorList>
            <consortium name="Wellcome Sanger Institute Data Sharing"/>
        </authorList>
    </citation>
    <scope>NUCLEOTIDE SEQUENCE [LARGE SCALE GENOMIC DNA]</scope>
</reference>
<dbReference type="Ensembl" id="ENSMMDT00005012550.1">
    <property type="protein sequence ID" value="ENSMMDP00005012186.1"/>
    <property type="gene ID" value="ENSMMDG00005006298.1"/>
</dbReference>
<keyword evidence="8" id="KW-0449">Lipoprotein</keyword>
<dbReference type="PANTHER" id="PTHR10155">
    <property type="entry name" value="PHOSPHATIDYLINOSITOL 3-KINASE REGULATORY SUBUNIT"/>
    <property type="match status" value="1"/>
</dbReference>
<feature type="domain" description="SH2" evidence="14">
    <location>
        <begin position="276"/>
        <end position="371"/>
    </location>
</feature>
<dbReference type="InterPro" id="IPR008936">
    <property type="entry name" value="Rho_GTPase_activation_prot"/>
</dbReference>
<dbReference type="InterPro" id="IPR000198">
    <property type="entry name" value="RhoGAP_dom"/>
</dbReference>
<dbReference type="PRINTS" id="PR00678">
    <property type="entry name" value="PI3KINASEP85"/>
</dbReference>
<dbReference type="Pfam" id="PF16454">
    <property type="entry name" value="PI3K_P85_iSH2"/>
    <property type="match status" value="1"/>
</dbReference>
<keyword evidence="13" id="KW-0472">Membrane</keyword>
<dbReference type="PANTHER" id="PTHR10155:SF3">
    <property type="entry name" value="PHOSPHATIDYLINOSITOL 3-KINASE REGULATORY SUBUNIT ALPHA"/>
    <property type="match status" value="1"/>
</dbReference>
<dbReference type="FunFam" id="3.30.505.10:FF:000006">
    <property type="entry name" value="Phosphatidylinositol 3-kinase regulatory subunit alpha"/>
    <property type="match status" value="1"/>
</dbReference>
<dbReference type="Gene3D" id="1.10.555.10">
    <property type="entry name" value="Rho GTPase activation protein"/>
    <property type="match status" value="1"/>
</dbReference>
<dbReference type="InterPro" id="IPR001452">
    <property type="entry name" value="SH3_domain"/>
</dbReference>
<evidence type="ECO:0000256" key="12">
    <source>
        <dbReference type="SAM" id="Coils"/>
    </source>
</evidence>
<keyword evidence="13" id="KW-0812">Transmembrane</keyword>
<sequence>MSAEGYQYRALYDYKKEREEDIDLHVGDILVVSKGALVALGYSDGLEQRPEDIGWLPGFNETTQEKGDFPGTYVEYIGKKWISPPTPKPRPLRPLPVAPAVFKAEADSDSEQGFCLLDLTEQFSLPETAPPMLAKLLEAIERKGFRTFSGQNLSAFFVFFFFFLTFLLLRSISTEVVNPEECAQLLRRIASSPSLPPQYWLTLHCLLRHFARVCHSGPKNLLTARALGEIFSPVFFRHQAARWVSQQPTLPPKPPKPTSVTNNGMNNNMALQDAEWYWGDISREEVNEKLRDTADGTFLVRDASTKMHGDYTLTLRKGGNNKLIKIFHRDGKYGFSDPLTFNSVVELINHYRNESLAQYNPKLDVKLQYPVSKHQQDQVVKEDSIEAVGKKLCEYHQQFQEKNKEYDRLYEEYTRTSQEIQMKRTAIEAFNETIKIFEEQCQTQERYSKEYIEKFRREGNDKEIQRIMGNYEKLKSRISEIVDSKRRLEEDLKKQAADYREIDKRMNSIKPDLIQLRKTRDQYLMWLTQKGVRQKKLNEWLGIKNETTEDQYSMVEDDEDLPHHDERSWKLGNINRLQAEALLQGKRDGTFLVRDSSKAGCYACSVVVDGEVKHCVINKTPSGYGFAEPYNLYSSLKELVLHYQHTSLVQHNDSLNVTLAYPVYAQQRR</sequence>
<dbReference type="SMART" id="SM00326">
    <property type="entry name" value="SH3"/>
    <property type="match status" value="1"/>
</dbReference>
<evidence type="ECO:0000256" key="3">
    <source>
        <dbReference type="ARBA" id="ARBA00022443"/>
    </source>
</evidence>
<dbReference type="InterPro" id="IPR044124">
    <property type="entry name" value="ISH2_PIK3R1"/>
</dbReference>
<dbReference type="FunFam" id="2.30.30.40:FF:000075">
    <property type="entry name" value="phosphatidylinositol 3-kinase regulatory subunit alpha"/>
    <property type="match status" value="1"/>
</dbReference>
<evidence type="ECO:0000256" key="10">
    <source>
        <dbReference type="PROSITE-ProRule" id="PRU00191"/>
    </source>
</evidence>
<dbReference type="SUPFAM" id="SSF50044">
    <property type="entry name" value="SH3-domain"/>
    <property type="match status" value="1"/>
</dbReference>
<keyword evidence="13" id="KW-1133">Transmembrane helix</keyword>
<dbReference type="Gene3D" id="2.30.30.40">
    <property type="entry name" value="SH3 Domains"/>
    <property type="match status" value="1"/>
</dbReference>
<feature type="domain" description="SH2" evidence="14">
    <location>
        <begin position="569"/>
        <end position="663"/>
    </location>
</feature>
<evidence type="ECO:0000256" key="13">
    <source>
        <dbReference type="SAM" id="Phobius"/>
    </source>
</evidence>
<evidence type="ECO:0000259" key="14">
    <source>
        <dbReference type="PROSITE" id="PS50001"/>
    </source>
</evidence>
<keyword evidence="6" id="KW-0677">Repeat</keyword>
<dbReference type="GO" id="GO:0046854">
    <property type="term" value="P:phosphatidylinositol phosphate biosynthetic process"/>
    <property type="evidence" value="ECO:0007669"/>
    <property type="project" value="TreeGrafter"/>
</dbReference>
<organism evidence="16 17">
    <name type="scientific">Myripristis murdjan</name>
    <name type="common">pinecone soldierfish</name>
    <dbReference type="NCBI Taxonomy" id="586833"/>
    <lineage>
        <taxon>Eukaryota</taxon>
        <taxon>Metazoa</taxon>
        <taxon>Chordata</taxon>
        <taxon>Craniata</taxon>
        <taxon>Vertebrata</taxon>
        <taxon>Euteleostomi</taxon>
        <taxon>Actinopterygii</taxon>
        <taxon>Neopterygii</taxon>
        <taxon>Teleostei</taxon>
        <taxon>Neoteleostei</taxon>
        <taxon>Acanthomorphata</taxon>
        <taxon>Holocentriformes</taxon>
        <taxon>Holocentridae</taxon>
        <taxon>Myripristis</taxon>
    </lineage>
</organism>
<dbReference type="InterPro" id="IPR036860">
    <property type="entry name" value="SH2_dom_sf"/>
</dbReference>
<dbReference type="FunFam" id="3.30.505.10:FF:000014">
    <property type="entry name" value="Phosphatidylinositol 3-kinase regulatory subunit alpha"/>
    <property type="match status" value="1"/>
</dbReference>
<dbReference type="Pfam" id="PF00017">
    <property type="entry name" value="SH2"/>
    <property type="match status" value="2"/>
</dbReference>
<reference evidence="16" key="3">
    <citation type="submission" date="2025-09" db="UniProtKB">
        <authorList>
            <consortium name="Ensembl"/>
        </authorList>
    </citation>
    <scope>IDENTIFICATION</scope>
</reference>
<keyword evidence="3 11" id="KW-0728">SH3 domain</keyword>
<keyword evidence="17" id="KW-1185">Reference proteome</keyword>
<keyword evidence="12" id="KW-0175">Coiled coil</keyword>
<name>A0A667XSN1_9TELE</name>
<evidence type="ECO:0000256" key="4">
    <source>
        <dbReference type="ARBA" id="ARBA00022468"/>
    </source>
</evidence>
<dbReference type="InterPro" id="IPR035022">
    <property type="entry name" value="PI3kinase_P85_nSH2"/>
</dbReference>
<dbReference type="InterPro" id="IPR032498">
    <property type="entry name" value="PI3K_P85_iSH2"/>
</dbReference>
<dbReference type="Gene3D" id="1.10.287.1490">
    <property type="match status" value="1"/>
</dbReference>
<dbReference type="InterPro" id="IPR035020">
    <property type="entry name" value="PI3kinase_P85_cSH2"/>
</dbReference>
<evidence type="ECO:0000256" key="6">
    <source>
        <dbReference type="ARBA" id="ARBA00022737"/>
    </source>
</evidence>
<evidence type="ECO:0000256" key="5">
    <source>
        <dbReference type="ARBA" id="ARBA00022553"/>
    </source>
</evidence>
<comment type="similarity">
    <text evidence="1">Belongs to the PI3K p85 subunit family.</text>
</comment>
<feature type="coiled-coil region" evidence="12">
    <location>
        <begin position="471"/>
        <end position="505"/>
    </location>
</feature>
<evidence type="ECO:0000313" key="17">
    <source>
        <dbReference type="Proteomes" id="UP000472263"/>
    </source>
</evidence>
<keyword evidence="5" id="KW-0597">Phosphoprotein</keyword>
<dbReference type="Proteomes" id="UP000472263">
    <property type="component" value="Chromosome 12"/>
</dbReference>
<dbReference type="CDD" id="cd09942">
    <property type="entry name" value="SH2_nSH2_p85_like"/>
    <property type="match status" value="1"/>
</dbReference>
<dbReference type="CDD" id="cd11910">
    <property type="entry name" value="SH3_PI3K_p85alpha"/>
    <property type="match status" value="1"/>
</dbReference>
<dbReference type="PROSITE" id="PS50002">
    <property type="entry name" value="SH3"/>
    <property type="match status" value="1"/>
</dbReference>
<dbReference type="AlphaFoldDB" id="A0A667XSN1"/>
<dbReference type="GO" id="GO:0008286">
    <property type="term" value="P:insulin receptor signaling pathway"/>
    <property type="evidence" value="ECO:0007669"/>
    <property type="project" value="TreeGrafter"/>
</dbReference>
<dbReference type="CDD" id="cd09930">
    <property type="entry name" value="SH2_cSH2_p85_like"/>
    <property type="match status" value="1"/>
</dbReference>
<dbReference type="InterPro" id="IPR035591">
    <property type="entry name" value="PI3K_p85alpha_SH3"/>
</dbReference>
<dbReference type="GO" id="GO:0005096">
    <property type="term" value="F:GTPase activator activity"/>
    <property type="evidence" value="ECO:0007669"/>
    <property type="project" value="UniProtKB-KW"/>
</dbReference>
<dbReference type="SMART" id="SM00252">
    <property type="entry name" value="SH2"/>
    <property type="match status" value="2"/>
</dbReference>
<dbReference type="InterPro" id="IPR000980">
    <property type="entry name" value="SH2"/>
</dbReference>
<gene>
    <name evidence="16" type="primary">PIK3R1</name>
    <name evidence="16" type="synonym">pik3r1</name>
</gene>
<evidence type="ECO:0000313" key="16">
    <source>
        <dbReference type="Ensembl" id="ENSMMDP00005012186.1"/>
    </source>
</evidence>
<proteinExistence type="inferred from homology"/>